<dbReference type="SUPFAM" id="SSF52540">
    <property type="entry name" value="P-loop containing nucleoside triphosphate hydrolases"/>
    <property type="match status" value="1"/>
</dbReference>
<dbReference type="OMA" id="SIEWDYS"/>
<dbReference type="PROSITE" id="PS51715">
    <property type="entry name" value="G_GB1_RHD3"/>
    <property type="match status" value="1"/>
</dbReference>
<keyword evidence="4" id="KW-0391">Immunity</keyword>
<keyword evidence="5" id="KW-0342">GTP-binding</keyword>
<keyword evidence="1" id="KW-0399">Innate immunity</keyword>
<evidence type="ECO:0000313" key="8">
    <source>
        <dbReference type="Ensembl" id="ENSCSAP00000016571.1"/>
    </source>
</evidence>
<dbReference type="FunFam" id="1.20.1000.10:FF:000001">
    <property type="entry name" value="Guanylate binding protein 1"/>
    <property type="match status" value="1"/>
</dbReference>
<dbReference type="Bgee" id="ENSCSAG00000001452">
    <property type="expression patterns" value="Expressed in blood and 3 other cell types or tissues"/>
</dbReference>
<dbReference type="InterPro" id="IPR030386">
    <property type="entry name" value="G_GB1_RHD3_dom"/>
</dbReference>
<dbReference type="SUPFAM" id="SSF48340">
    <property type="entry name" value="Interferon-induced guanylate-binding protein 1 (GBP1), C-terminal domain"/>
    <property type="match status" value="1"/>
</dbReference>
<dbReference type="eggNOG" id="KOG2037">
    <property type="taxonomic scope" value="Eukaryota"/>
</dbReference>
<reference evidence="8" key="3">
    <citation type="submission" date="2025-09" db="UniProtKB">
        <authorList>
            <consortium name="Ensembl"/>
        </authorList>
    </citation>
    <scope>IDENTIFICATION</scope>
</reference>
<dbReference type="GeneTree" id="ENSGT00940000154265"/>
<dbReference type="InterPro" id="IPR037684">
    <property type="entry name" value="GBP_C"/>
</dbReference>
<dbReference type="InterPro" id="IPR027417">
    <property type="entry name" value="P-loop_NTPase"/>
</dbReference>
<dbReference type="AlphaFoldDB" id="A0A0D9S6T2"/>
<dbReference type="EMBL" id="AQIB01085724">
    <property type="status" value="NOT_ANNOTATED_CDS"/>
    <property type="molecule type" value="Genomic_DNA"/>
</dbReference>
<dbReference type="InterPro" id="IPR015894">
    <property type="entry name" value="Guanylate-bd_N"/>
</dbReference>
<proteinExistence type="inferred from homology"/>
<evidence type="ECO:0000259" key="7">
    <source>
        <dbReference type="PROSITE" id="PS51715"/>
    </source>
</evidence>
<feature type="domain" description="GB1/RHD3-type G" evidence="7">
    <location>
        <begin position="35"/>
        <end position="277"/>
    </location>
</feature>
<dbReference type="Gene3D" id="1.20.1000.10">
    <property type="entry name" value="Guanylate-binding protein, C-terminal domain"/>
    <property type="match status" value="1"/>
</dbReference>
<evidence type="ECO:0000256" key="3">
    <source>
        <dbReference type="ARBA" id="ARBA00022801"/>
    </source>
</evidence>
<organism evidence="8 9">
    <name type="scientific">Chlorocebus sabaeus</name>
    <name type="common">Green monkey</name>
    <name type="synonym">Simia sabaea</name>
    <dbReference type="NCBI Taxonomy" id="60711"/>
    <lineage>
        <taxon>Eukaryota</taxon>
        <taxon>Metazoa</taxon>
        <taxon>Chordata</taxon>
        <taxon>Craniata</taxon>
        <taxon>Vertebrata</taxon>
        <taxon>Euteleostomi</taxon>
        <taxon>Mammalia</taxon>
        <taxon>Eutheria</taxon>
        <taxon>Euarchontoglires</taxon>
        <taxon>Primates</taxon>
        <taxon>Haplorrhini</taxon>
        <taxon>Catarrhini</taxon>
        <taxon>Cercopithecidae</taxon>
        <taxon>Cercopithecinae</taxon>
        <taxon>Chlorocebus</taxon>
    </lineage>
</organism>
<keyword evidence="3" id="KW-0378">Hydrolase</keyword>
<dbReference type="Pfam" id="PF02841">
    <property type="entry name" value="GBP_C"/>
    <property type="match status" value="1"/>
</dbReference>
<evidence type="ECO:0000256" key="5">
    <source>
        <dbReference type="ARBA" id="ARBA00023134"/>
    </source>
</evidence>
<dbReference type="EMBL" id="AQIB01085726">
    <property type="status" value="NOT_ANNOTATED_CDS"/>
    <property type="molecule type" value="Genomic_DNA"/>
</dbReference>
<dbReference type="PANTHER" id="PTHR10751">
    <property type="entry name" value="GUANYLATE BINDING PROTEIN"/>
    <property type="match status" value="1"/>
</dbReference>
<dbReference type="FunFam" id="3.40.50.300:FF:000422">
    <property type="entry name" value="Guanylate-binding protein 1"/>
    <property type="match status" value="1"/>
</dbReference>
<dbReference type="Gene3D" id="3.40.50.300">
    <property type="entry name" value="P-loop containing nucleotide triphosphate hydrolases"/>
    <property type="match status" value="1"/>
</dbReference>
<dbReference type="Proteomes" id="UP000029965">
    <property type="component" value="Chromosome 20"/>
</dbReference>
<evidence type="ECO:0000256" key="1">
    <source>
        <dbReference type="ARBA" id="ARBA00022588"/>
    </source>
</evidence>
<accession>A0A0D9S6T2</accession>
<name>A0A0D9S6T2_CHLSB</name>
<protein>
    <recommendedName>
        <fullName evidence="7">GB1/RHD3-type G domain-containing protein</fullName>
    </recommendedName>
</protein>
<sequence>MESGPKMLAPICLVENNNDKLLVNQQAIQILEKISQPVVVVAIVGLYRTGKSYLMNHLAGQNHGFPLGSTVQSETKGIWMWCVPHPSKPNHTLVLLDTEGLGDVEKGDPKNDSWIFALAVLLCSTFVYNSMSTINHQALEQLHYVTELTELIKAKSNPRPDGVEDSTEFVSFFPDFIWTVRDFTLELKLNGDPITEDEYLENALKLIQGKNPKVQTSNLPRECIRLFFPKRKCFVFDRPTHDKDLLANIEKVAEKQLDPKFQEQTNIFCSYIFTHARTKTLREGITVTGNRLGTLAVTYVDAINSGAVPCLENAVITLAQRENSAAMQRAADYYSQQMAQRVKLPTDTLQDLLDMHAACEREAIAVFMEHSFKDENQEFQKKLVEITMNKKGDFLLQNEESSVQYCQAKLNELSKGLMESISAGSFSVPGGHKLYMETKEKIEQDYWQVPRKGVKVRNKGNMDKENSIQKSRRDRMKISHVPRAVKVESLHSKLIKMREYEINRQLHTESSGRRKQVHRLEVALHTGSKHILPGALLPPKHPEVQKDLLDEGFKKKSEEMNAEIHQLKHMIDTTKNDTPWIARTLDKLGDELTSILSAPAKLIGQVVKGVSSLFKKHKLLF</sequence>
<evidence type="ECO:0000256" key="4">
    <source>
        <dbReference type="ARBA" id="ARBA00022859"/>
    </source>
</evidence>
<evidence type="ECO:0000256" key="2">
    <source>
        <dbReference type="ARBA" id="ARBA00022741"/>
    </source>
</evidence>
<comment type="similarity">
    <text evidence="6">Belongs to the TRAFAC class dynamin-like GTPase superfamily. GB1/RHD3 GTPase family.</text>
</comment>
<dbReference type="CDD" id="cd16269">
    <property type="entry name" value="GBP_C"/>
    <property type="match status" value="1"/>
</dbReference>
<reference evidence="8 9" key="1">
    <citation type="submission" date="2014-03" db="EMBL/GenBank/DDBJ databases">
        <authorList>
            <person name="Warren W."/>
            <person name="Wilson R.K."/>
        </authorList>
    </citation>
    <scope>NUCLEOTIDE SEQUENCE</scope>
</reference>
<reference evidence="8" key="2">
    <citation type="submission" date="2025-08" db="UniProtKB">
        <authorList>
            <consortium name="Ensembl"/>
        </authorList>
    </citation>
    <scope>IDENTIFICATION</scope>
</reference>
<dbReference type="EMBL" id="AQIB01085725">
    <property type="status" value="NOT_ANNOTATED_CDS"/>
    <property type="molecule type" value="Genomic_DNA"/>
</dbReference>
<dbReference type="InterPro" id="IPR003191">
    <property type="entry name" value="Guanylate-bd/ATL_C"/>
</dbReference>
<keyword evidence="2" id="KW-0547">Nucleotide-binding</keyword>
<evidence type="ECO:0000256" key="6">
    <source>
        <dbReference type="PROSITE-ProRule" id="PRU01052"/>
    </source>
</evidence>
<dbReference type="CDD" id="cd01851">
    <property type="entry name" value="GBP"/>
    <property type="match status" value="1"/>
</dbReference>
<dbReference type="Ensembl" id="ENSCSAT00000017081.1">
    <property type="protein sequence ID" value="ENSCSAP00000016571.1"/>
    <property type="gene ID" value="ENSCSAG00000001452.1"/>
</dbReference>
<dbReference type="InterPro" id="IPR036543">
    <property type="entry name" value="Guanylate-bd_C_sf"/>
</dbReference>
<dbReference type="Pfam" id="PF02263">
    <property type="entry name" value="GBP"/>
    <property type="match status" value="1"/>
</dbReference>
<dbReference type="GO" id="GO:0003924">
    <property type="term" value="F:GTPase activity"/>
    <property type="evidence" value="ECO:0007669"/>
    <property type="project" value="InterPro"/>
</dbReference>
<dbReference type="GO" id="GO:0045087">
    <property type="term" value="P:innate immune response"/>
    <property type="evidence" value="ECO:0007669"/>
    <property type="project" value="UniProtKB-KW"/>
</dbReference>
<evidence type="ECO:0000313" key="9">
    <source>
        <dbReference type="Proteomes" id="UP000029965"/>
    </source>
</evidence>
<keyword evidence="9" id="KW-1185">Reference proteome</keyword>
<dbReference type="GO" id="GO:0005525">
    <property type="term" value="F:GTP binding"/>
    <property type="evidence" value="ECO:0007669"/>
    <property type="project" value="UniProtKB-KW"/>
</dbReference>